<comment type="function">
    <text evidence="11">Subunit R is required for both nuclease and ATPase activities, but not for modification.</text>
</comment>
<name>A0A2C9DY67_UREP2</name>
<feature type="domain" description="Helicase ATP-binding" evidence="12">
    <location>
        <begin position="308"/>
        <end position="471"/>
    </location>
</feature>
<evidence type="ECO:0000256" key="11">
    <source>
        <dbReference type="RuleBase" id="RU364115"/>
    </source>
</evidence>
<proteinExistence type="inferred from homology"/>
<dbReference type="Pfam" id="PF22679">
    <property type="entry name" value="T1R_D3-like"/>
    <property type="match status" value="1"/>
</dbReference>
<dbReference type="SUPFAM" id="SSF52540">
    <property type="entry name" value="P-loop containing nucleoside triphosphate hydrolases"/>
    <property type="match status" value="2"/>
</dbReference>
<dbReference type="GO" id="GO:0003677">
    <property type="term" value="F:DNA binding"/>
    <property type="evidence" value="ECO:0007669"/>
    <property type="project" value="UniProtKB-KW"/>
</dbReference>
<dbReference type="KEGG" id="upa:UPA3_0098"/>
<dbReference type="GO" id="GO:0009307">
    <property type="term" value="P:DNA restriction-modification system"/>
    <property type="evidence" value="ECO:0007669"/>
    <property type="project" value="UniProtKB-KW"/>
</dbReference>
<evidence type="ECO:0000313" key="13">
    <source>
        <dbReference type="EMBL" id="ACA32850.1"/>
    </source>
</evidence>
<dbReference type="RefSeq" id="WP_006689104.1">
    <property type="nucleotide sequence ID" value="NC_010503.1"/>
</dbReference>
<evidence type="ECO:0000256" key="2">
    <source>
        <dbReference type="ARBA" id="ARBA00008598"/>
    </source>
</evidence>
<dbReference type="NCBIfam" id="TIGR00348">
    <property type="entry name" value="hsdR"/>
    <property type="match status" value="1"/>
</dbReference>
<keyword evidence="8 11" id="KW-0378">Hydrolase</keyword>
<dbReference type="InterPro" id="IPR051268">
    <property type="entry name" value="Type-I_R_enzyme_R_subunit"/>
</dbReference>
<dbReference type="Pfam" id="PF04313">
    <property type="entry name" value="HSDR_N"/>
    <property type="match status" value="1"/>
</dbReference>
<evidence type="ECO:0000256" key="9">
    <source>
        <dbReference type="ARBA" id="ARBA00022840"/>
    </source>
</evidence>
<dbReference type="Gene3D" id="1.20.58.2040">
    <property type="match status" value="1"/>
</dbReference>
<dbReference type="CDD" id="cd22332">
    <property type="entry name" value="HsdR_N"/>
    <property type="match status" value="1"/>
</dbReference>
<dbReference type="InterPro" id="IPR022625">
    <property type="entry name" value="TypeI_RM_Rsu_C"/>
</dbReference>
<comment type="subunit">
    <text evidence="3 11">The type I restriction/modification system is composed of three polypeptides R, M and S.</text>
</comment>
<dbReference type="HOGENOM" id="CLU_004848_1_1_14"/>
<dbReference type="InterPro" id="IPR055180">
    <property type="entry name" value="HsdR_RecA-like_helicase_dom_2"/>
</dbReference>
<dbReference type="AlphaFoldDB" id="A0A2C9DY67"/>
<keyword evidence="7" id="KW-0255">Endonuclease</keyword>
<dbReference type="GO" id="GO:0009035">
    <property type="term" value="F:type I site-specific deoxyribonuclease activity"/>
    <property type="evidence" value="ECO:0007669"/>
    <property type="project" value="UniProtKB-EC"/>
</dbReference>
<reference evidence="13 14" key="1">
    <citation type="submission" date="2008-02" db="EMBL/GenBank/DDBJ databases">
        <title>Genome sequence of Ureaplasma parvum serovar 3.</title>
        <authorList>
            <person name="Methe B.A."/>
            <person name="Glass J."/>
            <person name="Waites K."/>
            <person name="Shrivastava S."/>
        </authorList>
    </citation>
    <scope>NUCLEOTIDE SEQUENCE [LARGE SCALE GENOMIC DNA]</scope>
    <source>
        <strain evidence="14">ATCC 27815 / 27 / NCTC 11736</strain>
    </source>
</reference>
<dbReference type="Pfam" id="PF18766">
    <property type="entry name" value="SWI2_SNF2"/>
    <property type="match status" value="1"/>
</dbReference>
<dbReference type="CDD" id="cd18800">
    <property type="entry name" value="SF2_C_EcoR124I-like"/>
    <property type="match status" value="1"/>
</dbReference>
<dbReference type="CDD" id="cd18030">
    <property type="entry name" value="DEXHc_RE_I_HsdR"/>
    <property type="match status" value="1"/>
</dbReference>
<organism evidence="13 14">
    <name type="scientific">Ureaplasma parvum serovar 3 (strain ATCC 27815 / 27 / NCTC 11736)</name>
    <dbReference type="NCBI Taxonomy" id="505682"/>
    <lineage>
        <taxon>Bacteria</taxon>
        <taxon>Bacillati</taxon>
        <taxon>Mycoplasmatota</taxon>
        <taxon>Mycoplasmoidales</taxon>
        <taxon>Mycoplasmoidaceae</taxon>
        <taxon>Ureaplasma</taxon>
    </lineage>
</organism>
<evidence type="ECO:0000256" key="5">
    <source>
        <dbReference type="ARBA" id="ARBA00022741"/>
    </source>
</evidence>
<dbReference type="GO" id="GO:0005524">
    <property type="term" value="F:ATP binding"/>
    <property type="evidence" value="ECO:0007669"/>
    <property type="project" value="UniProtKB-KW"/>
</dbReference>
<dbReference type="PROSITE" id="PS51192">
    <property type="entry name" value="HELICASE_ATP_BIND_1"/>
    <property type="match status" value="1"/>
</dbReference>
<dbReference type="Gene3D" id="3.90.1570.50">
    <property type="match status" value="2"/>
</dbReference>
<evidence type="ECO:0000259" key="12">
    <source>
        <dbReference type="PROSITE" id="PS51192"/>
    </source>
</evidence>
<evidence type="ECO:0000256" key="1">
    <source>
        <dbReference type="ARBA" id="ARBA00000851"/>
    </source>
</evidence>
<sequence length="1045" mass="122106">MENKVLLAEHENSTVVAEFKSIKVHSNKFESEAELEETFIKLLIAQGYEYLPIKNNNDLKNNLRKQIEKLNNYQFTNNEWESFLSTYLLNPNDGIEARSKKIHEDYSYPLKKDKDSITKNIKIIDKNNIHNNSIQVINQYQNNNLDNQQKTRYDVSILINGLPLVHIELKRRGTNLKEAFNQIKRYANHSFTDLYLYTQIYVISNGTQTKYYSNTTRETSIKERNNTNSKKTSNSFEFTSYWADSKNNQILDLIDFCQTFFAKHTILNILTKYCVFTSDNTLMVLRPYQIVATERIINRIKISLNDKKLLGTTGAGGYIWHTTGSGKTLTSFKTAALAKEIEGVDKVLFVVDRKDLDYQTTKEYEKYSKGCVSANTNVNELAKQIGNQENKIIITTIQKLGIFISKNPKHPIYSKNVVLVFDECHRSQFGDLHKKITKKSFKKYMIFGFTGTPILEENSNVKNKNIFFTTEHLFGACLHKYTIDKAIRDGNVLGFRTEYYKTLSEKDDIDDETSSTGIDKKEALENPIRISEIVDFILKNYNRLTKRNEEFFEHNKIANINEVITSRNKLSENKVLTTLNGFNSILACSSINAAKIYYSEFKKQQQKFPQEEKLKIGLIYSYLPSEQESNDNELSNFELLDENNENTNQLDLDSRNFLDEAIKDYNEMFGTSYSTDNANFNNYYKDFSLRLKDRSLDIAIVVNMFLTGFDATTLNTLWLDKKLKYHSLIQAMSRTNRILNGVKSNGNIVFFINLEDEVNEALRLFSSESNINSSIAILRSFKEYYEGYYNEDNQYIQGYRNLVEELKSNFKIPFNGTKEEERIFIKLFGDILKYKNLLSQFSEFEQNDDLIGTEMQDYQSIYIGLRDKYQDKKRMETDSIVSDLDFKIELISQQDIGVDYILKLMNEKLKKDLKEVKYHDLERDILSSLKARKKKDLIIEFVNEINKLPNKDEIDIFNEWSKFIKNKKESELIKIINENKLDNKKTFEFMKKAFENNEFNENGVDIVNLMPPTSFFKKSNQNSNRSKIKENATEKLLEYFEKFRG</sequence>
<evidence type="ECO:0000313" key="14">
    <source>
        <dbReference type="Proteomes" id="UP000002162"/>
    </source>
</evidence>
<dbReference type="Proteomes" id="UP000002162">
    <property type="component" value="Chromosome"/>
</dbReference>
<evidence type="ECO:0000256" key="8">
    <source>
        <dbReference type="ARBA" id="ARBA00022801"/>
    </source>
</evidence>
<dbReference type="InterPro" id="IPR027417">
    <property type="entry name" value="P-loop_NTPase"/>
</dbReference>
<dbReference type="REBASE" id="17454">
    <property type="entry name" value="Upa3ORF101P"/>
</dbReference>
<evidence type="ECO:0000256" key="3">
    <source>
        <dbReference type="ARBA" id="ARBA00011296"/>
    </source>
</evidence>
<comment type="similarity">
    <text evidence="2 11">Belongs to the HsdR family.</text>
</comment>
<keyword evidence="9 11" id="KW-0067">ATP-binding</keyword>
<gene>
    <name evidence="13" type="primary">hsdR</name>
    <name evidence="13" type="ordered locus">UPA3_0098</name>
</gene>
<dbReference type="InterPro" id="IPR007409">
    <property type="entry name" value="Restrct_endonuc_type1_HsdR_N"/>
</dbReference>
<evidence type="ECO:0000256" key="6">
    <source>
        <dbReference type="ARBA" id="ARBA00022747"/>
    </source>
</evidence>
<dbReference type="PANTHER" id="PTHR30195:SF16">
    <property type="entry name" value="TYPE I RESTRICTION ENZYME ENDONUCLEASE SUBUNIT"/>
    <property type="match status" value="1"/>
</dbReference>
<dbReference type="EMBL" id="CP000942">
    <property type="protein sequence ID" value="ACA32850.1"/>
    <property type="molecule type" value="Genomic_DNA"/>
</dbReference>
<accession>A0A2C9DY67</accession>
<evidence type="ECO:0000256" key="10">
    <source>
        <dbReference type="ARBA" id="ARBA00023125"/>
    </source>
</evidence>
<evidence type="ECO:0000256" key="4">
    <source>
        <dbReference type="ARBA" id="ARBA00022722"/>
    </source>
</evidence>
<dbReference type="Pfam" id="PF12008">
    <property type="entry name" value="EcoR124_C"/>
    <property type="match status" value="1"/>
</dbReference>
<protein>
    <recommendedName>
        <fullName evidence="11">Type I restriction enzyme endonuclease subunit</fullName>
        <shortName evidence="11">R protein</shortName>
        <ecNumber evidence="11">3.1.21.3</ecNumber>
    </recommendedName>
</protein>
<dbReference type="Gene3D" id="3.40.50.300">
    <property type="entry name" value="P-loop containing nucleotide triphosphate hydrolases"/>
    <property type="match status" value="2"/>
</dbReference>
<dbReference type="InterPro" id="IPR014001">
    <property type="entry name" value="Helicase_ATP-bd"/>
</dbReference>
<keyword evidence="4" id="KW-0540">Nuclease</keyword>
<dbReference type="PANTHER" id="PTHR30195">
    <property type="entry name" value="TYPE I SITE-SPECIFIC DEOXYRIBONUCLEASE PROTEIN SUBUNIT M AND R"/>
    <property type="match status" value="1"/>
</dbReference>
<dbReference type="InterPro" id="IPR040980">
    <property type="entry name" value="SWI2_SNF2"/>
</dbReference>
<evidence type="ECO:0000256" key="7">
    <source>
        <dbReference type="ARBA" id="ARBA00022759"/>
    </source>
</evidence>
<dbReference type="InterPro" id="IPR004473">
    <property type="entry name" value="Restrct_endonuc_typeI_HsdR"/>
</dbReference>
<dbReference type="SMART" id="SM00487">
    <property type="entry name" value="DEXDc"/>
    <property type="match status" value="1"/>
</dbReference>
<keyword evidence="5 11" id="KW-0547">Nucleotide-binding</keyword>
<dbReference type="GeneID" id="29672200"/>
<keyword evidence="10 11" id="KW-0238">DNA-binding</keyword>
<dbReference type="EC" id="3.1.21.3" evidence="11"/>
<comment type="catalytic activity">
    <reaction evidence="1 11">
        <text>Endonucleolytic cleavage of DNA to give random double-stranded fragments with terminal 5'-phosphates, ATP is simultaneously hydrolyzed.</text>
        <dbReference type="EC" id="3.1.21.3"/>
    </reaction>
</comment>
<keyword evidence="6 11" id="KW-0680">Restriction system</keyword>